<dbReference type="PANTHER" id="PTHR10361">
    <property type="entry name" value="SODIUM-BILE ACID COTRANSPORTER"/>
    <property type="match status" value="1"/>
</dbReference>
<dbReference type="InterPro" id="IPR038770">
    <property type="entry name" value="Na+/solute_symporter_sf"/>
</dbReference>
<keyword evidence="3 5" id="KW-1133">Transmembrane helix</keyword>
<evidence type="ECO:0000256" key="3">
    <source>
        <dbReference type="ARBA" id="ARBA00022989"/>
    </source>
</evidence>
<evidence type="ECO:0000313" key="7">
    <source>
        <dbReference type="Proteomes" id="UP000031563"/>
    </source>
</evidence>
<feature type="transmembrane region" description="Helical" evidence="5">
    <location>
        <begin position="126"/>
        <end position="148"/>
    </location>
</feature>
<dbReference type="OrthoDB" id="2800416at2"/>
<evidence type="ECO:0000313" key="6">
    <source>
        <dbReference type="EMBL" id="KKB36602.1"/>
    </source>
</evidence>
<keyword evidence="4 5" id="KW-0472">Membrane</keyword>
<proteinExistence type="predicted"/>
<dbReference type="InterPro" id="IPR004710">
    <property type="entry name" value="Bilac:Na_transpt"/>
</dbReference>
<gene>
    <name evidence="6" type="ORF">QY95_03111</name>
</gene>
<comment type="subcellular location">
    <subcellularLocation>
        <location evidence="1">Membrane</location>
        <topology evidence="1">Multi-pass membrane protein</topology>
    </subcellularLocation>
</comment>
<keyword evidence="7" id="KW-1185">Reference proteome</keyword>
<dbReference type="PANTHER" id="PTHR10361:SF28">
    <property type="entry name" value="P3 PROTEIN-RELATED"/>
    <property type="match status" value="1"/>
</dbReference>
<dbReference type="Pfam" id="PF01758">
    <property type="entry name" value="SBF"/>
    <property type="match status" value="1"/>
</dbReference>
<evidence type="ECO:0000256" key="2">
    <source>
        <dbReference type="ARBA" id="ARBA00022692"/>
    </source>
</evidence>
<dbReference type="Gene3D" id="1.20.1530.20">
    <property type="match status" value="1"/>
</dbReference>
<dbReference type="EMBL" id="JWIR02000060">
    <property type="protein sequence ID" value="KKB36602.1"/>
    <property type="molecule type" value="Genomic_DNA"/>
</dbReference>
<feature type="transmembrane region" description="Helical" evidence="5">
    <location>
        <begin position="99"/>
        <end position="119"/>
    </location>
</feature>
<name>A0A0F5HUT2_BACTR</name>
<reference evidence="6" key="1">
    <citation type="submission" date="2015-02" db="EMBL/GenBank/DDBJ databases">
        <title>Genome Assembly of Bacillaceae bacterium MTCC 8252.</title>
        <authorList>
            <person name="Verma A."/>
            <person name="Khatri I."/>
            <person name="Mual P."/>
            <person name="Subramanian S."/>
            <person name="Krishnamurthi S."/>
        </authorList>
    </citation>
    <scope>NUCLEOTIDE SEQUENCE [LARGE SCALE GENOMIC DNA]</scope>
    <source>
        <strain evidence="6">MTCC 8252</strain>
    </source>
</reference>
<organism evidence="6 7">
    <name type="scientific">Bacillus thermotolerans</name>
    <name type="common">Quasibacillus thermotolerans</name>
    <dbReference type="NCBI Taxonomy" id="1221996"/>
    <lineage>
        <taxon>Bacteria</taxon>
        <taxon>Bacillati</taxon>
        <taxon>Bacillota</taxon>
        <taxon>Bacilli</taxon>
        <taxon>Bacillales</taxon>
        <taxon>Bacillaceae</taxon>
        <taxon>Bacillus</taxon>
    </lineage>
</organism>
<sequence>MKIFQSVMAILSKYLPVWIVLSSIIAYMLPQAFEPISQLTGPALGLIFLLMGLSLSTEALASVIKRPVHLFTGVLFKWTITVTVSIVIAYVFFKEETEIAMGIILAGVVPSGTSANLYTFMAGGEVALSVSMAAADTFISPVLTPFLTQFFAGQFIPVDFWALFFSIIYIVFVPLLTGLFLQWKWPKRTVSIKPYTSLLSTLALFVVVLSVVSNAQSSLADSLHLLPLIFIAVFIQVAFPMLAGYSLSRFFRIPERNCRAILFHTGICNTALAATLAMEHISSAAAVPAVANMVVNLSLGAWVANRLSAKEITEDASYKDKQVV</sequence>
<feature type="transmembrane region" description="Helical" evidence="5">
    <location>
        <begin position="284"/>
        <end position="304"/>
    </location>
</feature>
<feature type="transmembrane region" description="Helical" evidence="5">
    <location>
        <begin position="7"/>
        <end position="29"/>
    </location>
</feature>
<evidence type="ECO:0000256" key="5">
    <source>
        <dbReference type="SAM" id="Phobius"/>
    </source>
</evidence>
<evidence type="ECO:0000256" key="1">
    <source>
        <dbReference type="ARBA" id="ARBA00004141"/>
    </source>
</evidence>
<protein>
    <submittedName>
        <fullName evidence="6">Sodium-dependent transporter</fullName>
    </submittedName>
</protein>
<feature type="transmembrane region" description="Helical" evidence="5">
    <location>
        <begin position="195"/>
        <end position="213"/>
    </location>
</feature>
<dbReference type="AlphaFoldDB" id="A0A0F5HUT2"/>
<dbReference type="STRING" id="1221996.QY95_03111"/>
<dbReference type="RefSeq" id="WP_040048274.1">
    <property type="nucleotide sequence ID" value="NZ_JWIR02000060.1"/>
</dbReference>
<feature type="transmembrane region" description="Helical" evidence="5">
    <location>
        <begin position="75"/>
        <end position="93"/>
    </location>
</feature>
<comment type="caution">
    <text evidence="6">The sequence shown here is derived from an EMBL/GenBank/DDBJ whole genome shotgun (WGS) entry which is preliminary data.</text>
</comment>
<accession>A0A0F5HUT2</accession>
<dbReference type="InterPro" id="IPR002657">
    <property type="entry name" value="BilAc:Na_symport/Acr3"/>
</dbReference>
<evidence type="ECO:0000256" key="4">
    <source>
        <dbReference type="ARBA" id="ARBA00023136"/>
    </source>
</evidence>
<dbReference type="Proteomes" id="UP000031563">
    <property type="component" value="Unassembled WGS sequence"/>
</dbReference>
<dbReference type="GO" id="GO:0016020">
    <property type="term" value="C:membrane"/>
    <property type="evidence" value="ECO:0007669"/>
    <property type="project" value="UniProtKB-SubCell"/>
</dbReference>
<feature type="transmembrane region" description="Helical" evidence="5">
    <location>
        <begin position="225"/>
        <end position="248"/>
    </location>
</feature>
<feature type="transmembrane region" description="Helical" evidence="5">
    <location>
        <begin position="41"/>
        <end position="63"/>
    </location>
</feature>
<feature type="transmembrane region" description="Helical" evidence="5">
    <location>
        <begin position="260"/>
        <end position="278"/>
    </location>
</feature>
<feature type="transmembrane region" description="Helical" evidence="5">
    <location>
        <begin position="160"/>
        <end position="183"/>
    </location>
</feature>
<keyword evidence="2 5" id="KW-0812">Transmembrane</keyword>